<proteinExistence type="inferred from homology"/>
<name>T1JKG3_STRMM</name>
<keyword evidence="4 5" id="KW-0472">Membrane</keyword>
<evidence type="ECO:0000256" key="3">
    <source>
        <dbReference type="ARBA" id="ARBA00022989"/>
    </source>
</evidence>
<accession>T1JKG3</accession>
<feature type="transmembrane region" description="Helical" evidence="5">
    <location>
        <begin position="93"/>
        <end position="114"/>
    </location>
</feature>
<dbReference type="OMA" id="NPWFTYA"/>
<feature type="transmembrane region" description="Helical" evidence="5">
    <location>
        <begin position="64"/>
        <end position="81"/>
    </location>
</feature>
<dbReference type="PANTHER" id="PTHR23291">
    <property type="entry name" value="BAX INHIBITOR-RELATED"/>
    <property type="match status" value="1"/>
</dbReference>
<dbReference type="CDD" id="cd10428">
    <property type="entry name" value="LFG_like"/>
    <property type="match status" value="1"/>
</dbReference>
<dbReference type="InterPro" id="IPR006214">
    <property type="entry name" value="Bax_inhibitor_1-related"/>
</dbReference>
<dbReference type="Proteomes" id="UP000014500">
    <property type="component" value="Unassembled WGS sequence"/>
</dbReference>
<keyword evidence="3 5" id="KW-1133">Transmembrane helix</keyword>
<evidence type="ECO:0000256" key="1">
    <source>
        <dbReference type="ARBA" id="ARBA00004141"/>
    </source>
</evidence>
<dbReference type="HOGENOM" id="CLU_058671_3_1_1"/>
<evidence type="ECO:0000313" key="6">
    <source>
        <dbReference type="EnsemblMetazoa" id="SMAR014343-PA"/>
    </source>
</evidence>
<feature type="transmembrane region" description="Helical" evidence="5">
    <location>
        <begin position="120"/>
        <end position="138"/>
    </location>
</feature>
<evidence type="ECO:0000256" key="2">
    <source>
        <dbReference type="ARBA" id="ARBA00022692"/>
    </source>
</evidence>
<evidence type="ECO:0000313" key="7">
    <source>
        <dbReference type="Proteomes" id="UP000014500"/>
    </source>
</evidence>
<organism evidence="6 7">
    <name type="scientific">Strigamia maritima</name>
    <name type="common">European centipede</name>
    <name type="synonym">Geophilus maritimus</name>
    <dbReference type="NCBI Taxonomy" id="126957"/>
    <lineage>
        <taxon>Eukaryota</taxon>
        <taxon>Metazoa</taxon>
        <taxon>Ecdysozoa</taxon>
        <taxon>Arthropoda</taxon>
        <taxon>Myriapoda</taxon>
        <taxon>Chilopoda</taxon>
        <taxon>Pleurostigmophora</taxon>
        <taxon>Geophilomorpha</taxon>
        <taxon>Linotaeniidae</taxon>
        <taxon>Strigamia</taxon>
    </lineage>
</organism>
<evidence type="ECO:0000256" key="5">
    <source>
        <dbReference type="RuleBase" id="RU004379"/>
    </source>
</evidence>
<keyword evidence="2 5" id="KW-0812">Transmembrane</keyword>
<feature type="transmembrane region" description="Helical" evidence="5">
    <location>
        <begin position="150"/>
        <end position="169"/>
    </location>
</feature>
<evidence type="ECO:0000256" key="4">
    <source>
        <dbReference type="ARBA" id="ARBA00023136"/>
    </source>
</evidence>
<reference evidence="7" key="1">
    <citation type="submission" date="2011-05" db="EMBL/GenBank/DDBJ databases">
        <authorList>
            <person name="Richards S.R."/>
            <person name="Qu J."/>
            <person name="Jiang H."/>
            <person name="Jhangiani S.N."/>
            <person name="Agravi P."/>
            <person name="Goodspeed R."/>
            <person name="Gross S."/>
            <person name="Mandapat C."/>
            <person name="Jackson L."/>
            <person name="Mathew T."/>
            <person name="Pu L."/>
            <person name="Thornton R."/>
            <person name="Saada N."/>
            <person name="Wilczek-Boney K.B."/>
            <person name="Lee S."/>
            <person name="Kovar C."/>
            <person name="Wu Y."/>
            <person name="Scherer S.E."/>
            <person name="Worley K.C."/>
            <person name="Muzny D.M."/>
            <person name="Gibbs R."/>
        </authorList>
    </citation>
    <scope>NUCLEOTIDE SEQUENCE</scope>
    <source>
        <strain evidence="7">Brora</strain>
    </source>
</reference>
<evidence type="ECO:0008006" key="8">
    <source>
        <dbReference type="Google" id="ProtNLM"/>
    </source>
</evidence>
<comment type="similarity">
    <text evidence="5">Belongs to the BI1 family.</text>
</comment>
<protein>
    <recommendedName>
        <fullName evidence="8">Protein lifeguard 1</fullName>
    </recommendedName>
</protein>
<feature type="transmembrane region" description="Helical" evidence="5">
    <location>
        <begin position="30"/>
        <end position="49"/>
    </location>
</feature>
<feature type="transmembrane region" description="Helical" evidence="5">
    <location>
        <begin position="175"/>
        <end position="191"/>
    </location>
</feature>
<dbReference type="EMBL" id="JH431567">
    <property type="status" value="NOT_ANNOTATED_CDS"/>
    <property type="molecule type" value="Genomic_DNA"/>
</dbReference>
<reference evidence="6" key="2">
    <citation type="submission" date="2015-02" db="UniProtKB">
        <authorList>
            <consortium name="EnsemblMetazoa"/>
        </authorList>
    </citation>
    <scope>IDENTIFICATION</scope>
</reference>
<dbReference type="Pfam" id="PF01027">
    <property type="entry name" value="Bax1-I"/>
    <property type="match status" value="1"/>
</dbReference>
<comment type="subcellular location">
    <subcellularLocation>
        <location evidence="1">Membrane</location>
        <topology evidence="1">Multi-pass membrane protein</topology>
    </subcellularLocation>
</comment>
<dbReference type="eggNOG" id="KOG2322">
    <property type="taxonomic scope" value="Eukaryota"/>
</dbReference>
<feature type="transmembrane region" description="Helical" evidence="5">
    <location>
        <begin position="211"/>
        <end position="232"/>
    </location>
</feature>
<keyword evidence="7" id="KW-1185">Reference proteome</keyword>
<dbReference type="PhylomeDB" id="T1JKG3"/>
<sequence length="237" mass="26724">MYNDSYEEPLMASNFEFSEKSVRMAFIRKVYAILMVQLAITLAVSSLLIFEPNCRAYSHEHPEMSYIAIAMTFICIISLACCTNVRRQTPTNFIVLGIFTFCEAFLVGSVASFYKADAVAISLGICVIVCLGLTIFAFQTKYDFTMCGGMLFVALLIFVLFGFFSLFFMSRVLEIVYASIGALIFSMYLVFDTQMMIGGNHKYSLSPEEYVFAALNLYLDIINLFLYILTLVSSARK</sequence>
<dbReference type="AlphaFoldDB" id="T1JKG3"/>
<dbReference type="GO" id="GO:0016020">
    <property type="term" value="C:membrane"/>
    <property type="evidence" value="ECO:0007669"/>
    <property type="project" value="UniProtKB-SubCell"/>
</dbReference>
<dbReference type="EnsemblMetazoa" id="SMAR014343-RA">
    <property type="protein sequence ID" value="SMAR014343-PA"/>
    <property type="gene ID" value="SMAR014343"/>
</dbReference>
<dbReference type="PANTHER" id="PTHR23291:SF47">
    <property type="entry name" value="TRANSMEMBRANE BAX INHIBITOR MOTIF CONTAINING 7"/>
    <property type="match status" value="1"/>
</dbReference>